<dbReference type="Pfam" id="PF13853">
    <property type="entry name" value="7tm_4"/>
    <property type="match status" value="1"/>
</dbReference>
<keyword evidence="9" id="KW-1015">Disulfide bond</keyword>
<dbReference type="PANTHER" id="PTHR24242">
    <property type="entry name" value="G-PROTEIN COUPLED RECEPTOR"/>
    <property type="match status" value="1"/>
</dbReference>
<evidence type="ECO:0000256" key="10">
    <source>
        <dbReference type="ARBA" id="ARBA00023170"/>
    </source>
</evidence>
<evidence type="ECO:0000256" key="14">
    <source>
        <dbReference type="RuleBase" id="RU363047"/>
    </source>
</evidence>
<evidence type="ECO:0000259" key="15">
    <source>
        <dbReference type="PROSITE" id="PS50262"/>
    </source>
</evidence>
<protein>
    <recommendedName>
        <fullName evidence="14">Olfactory receptor</fullName>
    </recommendedName>
</protein>
<evidence type="ECO:0000256" key="5">
    <source>
        <dbReference type="ARBA" id="ARBA00022725"/>
    </source>
</evidence>
<evidence type="ECO:0000256" key="4">
    <source>
        <dbReference type="ARBA" id="ARBA00022692"/>
    </source>
</evidence>
<dbReference type="FunFam" id="1.20.1070.10:FF:000010">
    <property type="entry name" value="Olfactory receptor"/>
    <property type="match status" value="1"/>
</dbReference>
<evidence type="ECO:0000256" key="11">
    <source>
        <dbReference type="ARBA" id="ARBA00023180"/>
    </source>
</evidence>
<dbReference type="PRINTS" id="PR00245">
    <property type="entry name" value="OLFACTORYR"/>
</dbReference>
<dbReference type="PROSITE" id="PS50262">
    <property type="entry name" value="G_PROTEIN_RECEP_F1_2"/>
    <property type="match status" value="1"/>
</dbReference>
<keyword evidence="6 14" id="KW-1133">Transmembrane helix</keyword>
<dbReference type="PROSITE" id="PS00237">
    <property type="entry name" value="G_PROTEIN_RECEP_F1_1"/>
    <property type="match status" value="1"/>
</dbReference>
<keyword evidence="8 14" id="KW-0472">Membrane</keyword>
<proteinExistence type="inferred from homology"/>
<keyword evidence="12 13" id="KW-0807">Transducer</keyword>
<evidence type="ECO:0000256" key="3">
    <source>
        <dbReference type="ARBA" id="ARBA00022606"/>
    </source>
</evidence>
<keyword evidence="3 14" id="KW-0716">Sensory transduction</keyword>
<evidence type="ECO:0000256" key="13">
    <source>
        <dbReference type="RuleBase" id="RU000688"/>
    </source>
</evidence>
<evidence type="ECO:0000313" key="16">
    <source>
        <dbReference type="EMBL" id="KAG8596496.1"/>
    </source>
</evidence>
<dbReference type="Gene3D" id="1.20.1070.10">
    <property type="entry name" value="Rhodopsin 7-helix transmembrane proteins"/>
    <property type="match status" value="1"/>
</dbReference>
<evidence type="ECO:0000256" key="8">
    <source>
        <dbReference type="ARBA" id="ARBA00023136"/>
    </source>
</evidence>
<dbReference type="CDD" id="cd13954">
    <property type="entry name" value="7tmA_OR"/>
    <property type="match status" value="1"/>
</dbReference>
<dbReference type="InterPro" id="IPR017452">
    <property type="entry name" value="GPCR_Rhodpsn_7TM"/>
</dbReference>
<comment type="subcellular location">
    <subcellularLocation>
        <location evidence="1 14">Cell membrane</location>
        <topology evidence="1 14">Multi-pass membrane protein</topology>
    </subcellularLocation>
</comment>
<keyword evidence="7 13" id="KW-0297">G-protein coupled receptor</keyword>
<feature type="transmembrane region" description="Helical" evidence="14">
    <location>
        <begin position="91"/>
        <end position="108"/>
    </location>
</feature>
<feature type="non-terminal residue" evidence="16">
    <location>
        <position position="308"/>
    </location>
</feature>
<dbReference type="GO" id="GO:0004984">
    <property type="term" value="F:olfactory receptor activity"/>
    <property type="evidence" value="ECO:0007669"/>
    <property type="project" value="InterPro"/>
</dbReference>
<sequence>MKLLNQSVLSNFILLGFPVPKDLQPFLFLVFLSIYLMSITCNLLIIGASCWDQKLHGPMYFFICIFSFLEICYTSVTMPRLLRDLLSDDKIIPIQLCVVQFYFLFVFGSTENFLLSTMAYDRYVAICNPLRYNSIMTRRVCVFLILASWTGGFLAPLIPAIFLSTSNFCGTSFVDHFYCDFSPLLHHFCITDNIDMIEIVFFILACVVILSNFVFISSSYGLVISIIAKIPSPKGRSRTFSTCGSHLTVVCLFYGSIIFMYVRSDHSVPTQKDKVVSLLYSVITPTLNPLIYGLRNKEIIQALRKGLK</sequence>
<feature type="domain" description="G-protein coupled receptors family 1 profile" evidence="15">
    <location>
        <begin position="41"/>
        <end position="292"/>
    </location>
</feature>
<evidence type="ECO:0000256" key="7">
    <source>
        <dbReference type="ARBA" id="ARBA00023040"/>
    </source>
</evidence>
<dbReference type="PANTHER" id="PTHR24242:SF369">
    <property type="entry name" value="OLFACTORY RECEPTOR"/>
    <property type="match status" value="1"/>
</dbReference>
<keyword evidence="4 13" id="KW-0812">Transmembrane</keyword>
<keyword evidence="17" id="KW-1185">Reference proteome</keyword>
<evidence type="ECO:0000256" key="1">
    <source>
        <dbReference type="ARBA" id="ARBA00004651"/>
    </source>
</evidence>
<feature type="transmembrane region" description="Helical" evidence="14">
    <location>
        <begin position="275"/>
        <end position="294"/>
    </location>
</feature>
<dbReference type="Proteomes" id="UP000824782">
    <property type="component" value="Unassembled WGS sequence"/>
</dbReference>
<comment type="similarity">
    <text evidence="13">Belongs to the G-protein coupled receptor 1 family.</text>
</comment>
<feature type="transmembrane region" description="Helical" evidence="14">
    <location>
        <begin position="59"/>
        <end position="79"/>
    </location>
</feature>
<accession>A0AAV7DIF6</accession>
<dbReference type="GO" id="GO:0004930">
    <property type="term" value="F:G protein-coupled receptor activity"/>
    <property type="evidence" value="ECO:0007669"/>
    <property type="project" value="UniProtKB-KW"/>
</dbReference>
<organism evidence="16 17">
    <name type="scientific">Engystomops pustulosus</name>
    <name type="common">Tungara frog</name>
    <name type="synonym">Physalaemus pustulosus</name>
    <dbReference type="NCBI Taxonomy" id="76066"/>
    <lineage>
        <taxon>Eukaryota</taxon>
        <taxon>Metazoa</taxon>
        <taxon>Chordata</taxon>
        <taxon>Craniata</taxon>
        <taxon>Vertebrata</taxon>
        <taxon>Euteleostomi</taxon>
        <taxon>Amphibia</taxon>
        <taxon>Batrachia</taxon>
        <taxon>Anura</taxon>
        <taxon>Neobatrachia</taxon>
        <taxon>Hyloidea</taxon>
        <taxon>Leptodactylidae</taxon>
        <taxon>Leiuperinae</taxon>
        <taxon>Engystomops</taxon>
    </lineage>
</organism>
<dbReference type="SUPFAM" id="SSF81321">
    <property type="entry name" value="Family A G protein-coupled receptor-like"/>
    <property type="match status" value="1"/>
</dbReference>
<evidence type="ECO:0000313" key="17">
    <source>
        <dbReference type="Proteomes" id="UP000824782"/>
    </source>
</evidence>
<keyword evidence="10 13" id="KW-0675">Receptor</keyword>
<dbReference type="InterPro" id="IPR000725">
    <property type="entry name" value="Olfact_rcpt"/>
</dbReference>
<dbReference type="InterPro" id="IPR050939">
    <property type="entry name" value="Olfactory_GPCR1"/>
</dbReference>
<dbReference type="InterPro" id="IPR000276">
    <property type="entry name" value="GPCR_Rhodpsn"/>
</dbReference>
<gene>
    <name evidence="16" type="ORF">GDO81_001931</name>
</gene>
<name>A0AAV7DIF6_ENGPU</name>
<evidence type="ECO:0000256" key="12">
    <source>
        <dbReference type="ARBA" id="ARBA00023224"/>
    </source>
</evidence>
<feature type="transmembrane region" description="Helical" evidence="14">
    <location>
        <begin position="140"/>
        <end position="162"/>
    </location>
</feature>
<reference evidence="16" key="1">
    <citation type="thesis" date="2020" institute="ProQuest LLC" country="789 East Eisenhower Parkway, Ann Arbor, MI, USA">
        <title>Comparative Genomics and Chromosome Evolution.</title>
        <authorList>
            <person name="Mudd A.B."/>
        </authorList>
    </citation>
    <scope>NUCLEOTIDE SEQUENCE</scope>
    <source>
        <strain evidence="16">237g6f4</strain>
        <tissue evidence="16">Blood</tissue>
    </source>
</reference>
<keyword evidence="2 14" id="KW-1003">Cell membrane</keyword>
<comment type="caution">
    <text evidence="16">The sequence shown here is derived from an EMBL/GenBank/DDBJ whole genome shotgun (WGS) entry which is preliminary data.</text>
</comment>
<dbReference type="AlphaFoldDB" id="A0AAV7DIF6"/>
<feature type="transmembrane region" description="Helical" evidence="14">
    <location>
        <begin position="240"/>
        <end position="263"/>
    </location>
</feature>
<evidence type="ECO:0000256" key="6">
    <source>
        <dbReference type="ARBA" id="ARBA00022989"/>
    </source>
</evidence>
<dbReference type="PRINTS" id="PR00237">
    <property type="entry name" value="GPCRRHODOPSN"/>
</dbReference>
<keyword evidence="11" id="KW-0325">Glycoprotein</keyword>
<evidence type="ECO:0000256" key="9">
    <source>
        <dbReference type="ARBA" id="ARBA00023157"/>
    </source>
</evidence>
<feature type="transmembrane region" description="Helical" evidence="14">
    <location>
        <begin position="199"/>
        <end position="228"/>
    </location>
</feature>
<feature type="transmembrane region" description="Helical" evidence="14">
    <location>
        <begin position="26"/>
        <end position="47"/>
    </location>
</feature>
<evidence type="ECO:0000256" key="2">
    <source>
        <dbReference type="ARBA" id="ARBA00022475"/>
    </source>
</evidence>
<dbReference type="EMBL" id="WNYA01000001">
    <property type="protein sequence ID" value="KAG8596496.1"/>
    <property type="molecule type" value="Genomic_DNA"/>
</dbReference>
<keyword evidence="5 14" id="KW-0552">Olfaction</keyword>
<dbReference type="GO" id="GO:0005886">
    <property type="term" value="C:plasma membrane"/>
    <property type="evidence" value="ECO:0007669"/>
    <property type="project" value="UniProtKB-SubCell"/>
</dbReference>